<evidence type="ECO:0000256" key="9">
    <source>
        <dbReference type="ARBA" id="ARBA00023136"/>
    </source>
</evidence>
<dbReference type="InterPro" id="IPR055414">
    <property type="entry name" value="LRR_R13L4/SHOC2-like"/>
</dbReference>
<keyword evidence="11" id="KW-0325">Glycoprotein</keyword>
<keyword evidence="3" id="KW-1003">Cell membrane</keyword>
<dbReference type="Pfam" id="PF23598">
    <property type="entry name" value="LRR_14"/>
    <property type="match status" value="1"/>
</dbReference>
<dbReference type="PRINTS" id="PR00019">
    <property type="entry name" value="LEURICHRPT"/>
</dbReference>
<dbReference type="FunFam" id="3.80.10.10:FF:000041">
    <property type="entry name" value="LRR receptor-like serine/threonine-protein kinase ERECTA"/>
    <property type="match status" value="1"/>
</dbReference>
<evidence type="ECO:0000259" key="13">
    <source>
        <dbReference type="Pfam" id="PF23598"/>
    </source>
</evidence>
<dbReference type="SUPFAM" id="SSF52058">
    <property type="entry name" value="L domain-like"/>
    <property type="match status" value="3"/>
</dbReference>
<comment type="similarity">
    <text evidence="2">Belongs to the RLP family.</text>
</comment>
<evidence type="ECO:0000256" key="8">
    <source>
        <dbReference type="ARBA" id="ARBA00022989"/>
    </source>
</evidence>
<keyword evidence="4" id="KW-0433">Leucine-rich repeat</keyword>
<feature type="domain" description="Leucine-rich repeat-containing N-terminal plant-type" evidence="12">
    <location>
        <begin position="5"/>
        <end position="58"/>
    </location>
</feature>
<proteinExistence type="inferred from homology"/>
<dbReference type="Pfam" id="PF13855">
    <property type="entry name" value="LRR_8"/>
    <property type="match status" value="2"/>
</dbReference>
<keyword evidence="10" id="KW-0675">Receptor</keyword>
<keyword evidence="7" id="KW-0677">Repeat</keyword>
<accession>A0A6A6KBE1</accession>
<dbReference type="FunFam" id="3.80.10.10:FF:000213">
    <property type="entry name" value="Tyrosine-sulfated glycopeptide receptor 1"/>
    <property type="match status" value="1"/>
</dbReference>
<evidence type="ECO:0000256" key="1">
    <source>
        <dbReference type="ARBA" id="ARBA00004251"/>
    </source>
</evidence>
<dbReference type="Pfam" id="PF00560">
    <property type="entry name" value="LRR_1"/>
    <property type="match status" value="3"/>
</dbReference>
<evidence type="ECO:0000256" key="5">
    <source>
        <dbReference type="ARBA" id="ARBA00022692"/>
    </source>
</evidence>
<dbReference type="InterPro" id="IPR046956">
    <property type="entry name" value="RLP23-like"/>
</dbReference>
<evidence type="ECO:0000256" key="7">
    <source>
        <dbReference type="ARBA" id="ARBA00022737"/>
    </source>
</evidence>
<dbReference type="Gene3D" id="3.80.10.10">
    <property type="entry name" value="Ribonuclease Inhibitor"/>
    <property type="match status" value="7"/>
</dbReference>
<dbReference type="Proteomes" id="UP000467840">
    <property type="component" value="Chromosome 12"/>
</dbReference>
<evidence type="ECO:0000259" key="12">
    <source>
        <dbReference type="Pfam" id="PF08263"/>
    </source>
</evidence>
<keyword evidence="8" id="KW-1133">Transmembrane helix</keyword>
<keyword evidence="15" id="KW-1185">Reference proteome</keyword>
<reference evidence="14 15" key="1">
    <citation type="journal article" date="2020" name="Mol. Plant">
        <title>The Chromosome-Based Rubber Tree Genome Provides New Insights into Spurge Genome Evolution and Rubber Biosynthesis.</title>
        <authorList>
            <person name="Liu J."/>
            <person name="Shi C."/>
            <person name="Shi C.C."/>
            <person name="Li W."/>
            <person name="Zhang Q.J."/>
            <person name="Zhang Y."/>
            <person name="Li K."/>
            <person name="Lu H.F."/>
            <person name="Shi C."/>
            <person name="Zhu S.T."/>
            <person name="Xiao Z.Y."/>
            <person name="Nan H."/>
            <person name="Yue Y."/>
            <person name="Zhu X.G."/>
            <person name="Wu Y."/>
            <person name="Hong X.N."/>
            <person name="Fan G.Y."/>
            <person name="Tong Y."/>
            <person name="Zhang D."/>
            <person name="Mao C.L."/>
            <person name="Liu Y.L."/>
            <person name="Hao S.J."/>
            <person name="Liu W.Q."/>
            <person name="Lv M.Q."/>
            <person name="Zhang H.B."/>
            <person name="Liu Y."/>
            <person name="Hu-Tang G.R."/>
            <person name="Wang J.P."/>
            <person name="Wang J.H."/>
            <person name="Sun Y.H."/>
            <person name="Ni S.B."/>
            <person name="Chen W.B."/>
            <person name="Zhang X.C."/>
            <person name="Jiao Y.N."/>
            <person name="Eichler E.E."/>
            <person name="Li G.H."/>
            <person name="Liu X."/>
            <person name="Gao L.Z."/>
        </authorList>
    </citation>
    <scope>NUCLEOTIDE SEQUENCE [LARGE SCALE GENOMIC DNA]</scope>
    <source>
        <strain evidence="15">cv. GT1</strain>
        <tissue evidence="14">Leaf</tissue>
    </source>
</reference>
<dbReference type="EMBL" id="JAAGAX010000018">
    <property type="protein sequence ID" value="KAF2284799.1"/>
    <property type="molecule type" value="Genomic_DNA"/>
</dbReference>
<dbReference type="InterPro" id="IPR032675">
    <property type="entry name" value="LRR_dom_sf"/>
</dbReference>
<dbReference type="SMART" id="SM00369">
    <property type="entry name" value="LRR_TYP"/>
    <property type="match status" value="9"/>
</dbReference>
<dbReference type="PANTHER" id="PTHR48061:SF12">
    <property type="entry name" value="DISEASE RESISTANCE LIKE PROTEIN"/>
    <property type="match status" value="1"/>
</dbReference>
<dbReference type="PANTHER" id="PTHR48061">
    <property type="entry name" value="LEUCINE-RICH REPEAT RECEPTOR PROTEIN KINASE EMS1-LIKE-RELATED"/>
    <property type="match status" value="1"/>
</dbReference>
<evidence type="ECO:0000256" key="6">
    <source>
        <dbReference type="ARBA" id="ARBA00022729"/>
    </source>
</evidence>
<comment type="caution">
    <text evidence="14">The sequence shown here is derived from an EMBL/GenBank/DDBJ whole genome shotgun (WGS) entry which is preliminary data.</text>
</comment>
<dbReference type="FunFam" id="3.80.10.10:FF:000095">
    <property type="entry name" value="LRR receptor-like serine/threonine-protein kinase GSO1"/>
    <property type="match status" value="1"/>
</dbReference>
<protein>
    <submittedName>
        <fullName evidence="14">Uncharacterized protein</fullName>
    </submittedName>
</protein>
<gene>
    <name evidence="14" type="ORF">GH714_030607</name>
</gene>
<dbReference type="InterPro" id="IPR001611">
    <property type="entry name" value="Leu-rich_rpt"/>
</dbReference>
<name>A0A6A6KBE1_HEVBR</name>
<feature type="domain" description="Disease resistance R13L4/SHOC-2-like LRR" evidence="13">
    <location>
        <begin position="215"/>
        <end position="454"/>
    </location>
</feature>
<keyword evidence="6" id="KW-0732">Signal</keyword>
<organism evidence="14 15">
    <name type="scientific">Hevea brasiliensis</name>
    <name type="common">Para rubber tree</name>
    <name type="synonym">Siphonia brasiliensis</name>
    <dbReference type="NCBI Taxonomy" id="3981"/>
    <lineage>
        <taxon>Eukaryota</taxon>
        <taxon>Viridiplantae</taxon>
        <taxon>Streptophyta</taxon>
        <taxon>Embryophyta</taxon>
        <taxon>Tracheophyta</taxon>
        <taxon>Spermatophyta</taxon>
        <taxon>Magnoliopsida</taxon>
        <taxon>eudicotyledons</taxon>
        <taxon>Gunneridae</taxon>
        <taxon>Pentapetalae</taxon>
        <taxon>rosids</taxon>
        <taxon>fabids</taxon>
        <taxon>Malpighiales</taxon>
        <taxon>Euphorbiaceae</taxon>
        <taxon>Crotonoideae</taxon>
        <taxon>Micrandreae</taxon>
        <taxon>Hevea</taxon>
    </lineage>
</organism>
<dbReference type="AlphaFoldDB" id="A0A6A6KBE1"/>
<evidence type="ECO:0000313" key="14">
    <source>
        <dbReference type="EMBL" id="KAF2284799.1"/>
    </source>
</evidence>
<evidence type="ECO:0000256" key="10">
    <source>
        <dbReference type="ARBA" id="ARBA00023170"/>
    </source>
</evidence>
<evidence type="ECO:0000256" key="2">
    <source>
        <dbReference type="ARBA" id="ARBA00009592"/>
    </source>
</evidence>
<comment type="subcellular location">
    <subcellularLocation>
        <location evidence="1">Cell membrane</location>
        <topology evidence="1">Single-pass type I membrane protein</topology>
    </subcellularLocation>
</comment>
<evidence type="ECO:0000256" key="3">
    <source>
        <dbReference type="ARBA" id="ARBA00022475"/>
    </source>
</evidence>
<evidence type="ECO:0000256" key="11">
    <source>
        <dbReference type="ARBA" id="ARBA00023180"/>
    </source>
</evidence>
<dbReference type="InterPro" id="IPR013210">
    <property type="entry name" value="LRR_N_plant-typ"/>
</dbReference>
<evidence type="ECO:0000313" key="15">
    <source>
        <dbReference type="Proteomes" id="UP000467840"/>
    </source>
</evidence>
<keyword evidence="5" id="KW-0812">Transmembrane</keyword>
<sequence>MPRCHDDERSSLLQFKEGFVIDNSIGGCDPSAPSKIESWKLFHGESSDCCSWDGVECDEETNHVISLDLSSSCLFGSIKSNSSLFHLLQLRRLNLAYNDFNFSQIPAQVGHLLRLTHLNLSSSRISGEIPDEISNLSSLISLDLSDNNDLRLHKLSFRGLVQNLTHLKALHLSSVDILSRVPDLLANFSALQSLQLDKCELQGEFPTGIFQLPELKMLDISGNSDLKASLPDFQKGSPLKSMSLSEVKFVGEIPSSIGNLDNLEQLDISQCNFTGQIPSSLGNLTKLTLLYLSYNNIWGQSSSLSWLCKLTKLTDLDLHGINLNDNIPSQLMNLTQLSFLDLGYCQLTGPIPSWLVNLTQLPAIMLDHNQLVGQIPSWLINNIEYLFLSSNQLSGPIPFVNNTFSQLAHLDLSFNKLQGSVPSSLSKLKNLEILDLNSNSLAGEVDLNMFLQLSSLVVLSLSFNNLLLLTKISSNANIQNFMFLGLASCNLSEFPTFLHNQDQLQFLDLSSNNIHGQIPSWVWNISTTSMYFMNLSHNFLTGFQQDPYPVVLQWTHLRVLDLRFNMLQGSLSIPPPFNNRSRNECKLAMINLSQNQIQGQVPRSFASCTKLELLDLSNNQFTGRFPSWIGNLPELRILNLRSNGFYGVIEKHKPSNFSKLQIIDLSHNNFTGELPSMYFERWNAMKVADANPTRYIGKNEEFTTTPYYNTYDYSMIINNKGSEMEYLKIPGALAVIDFSHNRFEGDIPEVIGNLKALHLLNLSNNMLRGHIPSSLANLKELECLDLSANKFSGEIPSLLTQLTFLSSFNVAYNQLAGPIPQGNQFDTFEDKSFAGNVGLCGAPLKKKCGDVEASTPPPPSLAKDNGSGSPFEFDWKIVLLGYGSGFVVGGVAGHIFTTRKRGWVVRTFGLRRKQRRRRRQTGNRNRN</sequence>
<dbReference type="InterPro" id="IPR003591">
    <property type="entry name" value="Leu-rich_rpt_typical-subtyp"/>
</dbReference>
<dbReference type="GO" id="GO:0005886">
    <property type="term" value="C:plasma membrane"/>
    <property type="evidence" value="ECO:0007669"/>
    <property type="project" value="UniProtKB-SubCell"/>
</dbReference>
<evidence type="ECO:0000256" key="4">
    <source>
        <dbReference type="ARBA" id="ARBA00022614"/>
    </source>
</evidence>
<dbReference type="Pfam" id="PF08263">
    <property type="entry name" value="LRRNT_2"/>
    <property type="match status" value="1"/>
</dbReference>
<keyword evidence="9" id="KW-0472">Membrane</keyword>